<name>A0A0A9GFP3_ARUDO</name>
<reference evidence="1" key="1">
    <citation type="submission" date="2014-09" db="EMBL/GenBank/DDBJ databases">
        <authorList>
            <person name="Magalhaes I.L.F."/>
            <person name="Oliveira U."/>
            <person name="Santos F.R."/>
            <person name="Vidigal T.H.D.A."/>
            <person name="Brescovit A.D."/>
            <person name="Santos A.J."/>
        </authorList>
    </citation>
    <scope>NUCLEOTIDE SEQUENCE</scope>
    <source>
        <tissue evidence="1">Shoot tissue taken approximately 20 cm above the soil surface</tissue>
    </source>
</reference>
<evidence type="ECO:0000313" key="1">
    <source>
        <dbReference type="EMBL" id="JAE19473.1"/>
    </source>
</evidence>
<dbReference type="EMBL" id="GBRH01178423">
    <property type="protein sequence ID" value="JAE19473.1"/>
    <property type="molecule type" value="Transcribed_RNA"/>
</dbReference>
<accession>A0A0A9GFP3</accession>
<proteinExistence type="predicted"/>
<dbReference type="AlphaFoldDB" id="A0A0A9GFP3"/>
<sequence length="77" mass="9022">MQCCWYAYETESCGRFSGYRIWWLFFSHPSINLETGRKSANCGLQAFPEVEENQEQEINGRSLYPANLFLCVILVYI</sequence>
<protein>
    <submittedName>
        <fullName evidence="1">Uncharacterized protein</fullName>
    </submittedName>
</protein>
<reference evidence="1" key="2">
    <citation type="journal article" date="2015" name="Data Brief">
        <title>Shoot transcriptome of the giant reed, Arundo donax.</title>
        <authorList>
            <person name="Barrero R.A."/>
            <person name="Guerrero F.D."/>
            <person name="Moolhuijzen P."/>
            <person name="Goolsby J.A."/>
            <person name="Tidwell J."/>
            <person name="Bellgard S.E."/>
            <person name="Bellgard M.I."/>
        </authorList>
    </citation>
    <scope>NUCLEOTIDE SEQUENCE</scope>
    <source>
        <tissue evidence="1">Shoot tissue taken approximately 20 cm above the soil surface</tissue>
    </source>
</reference>
<organism evidence="1">
    <name type="scientific">Arundo donax</name>
    <name type="common">Giant reed</name>
    <name type="synonym">Donax arundinaceus</name>
    <dbReference type="NCBI Taxonomy" id="35708"/>
    <lineage>
        <taxon>Eukaryota</taxon>
        <taxon>Viridiplantae</taxon>
        <taxon>Streptophyta</taxon>
        <taxon>Embryophyta</taxon>
        <taxon>Tracheophyta</taxon>
        <taxon>Spermatophyta</taxon>
        <taxon>Magnoliopsida</taxon>
        <taxon>Liliopsida</taxon>
        <taxon>Poales</taxon>
        <taxon>Poaceae</taxon>
        <taxon>PACMAD clade</taxon>
        <taxon>Arundinoideae</taxon>
        <taxon>Arundineae</taxon>
        <taxon>Arundo</taxon>
    </lineage>
</organism>